<dbReference type="SMART" id="SM00240">
    <property type="entry name" value="FHA"/>
    <property type="match status" value="1"/>
</dbReference>
<dbReference type="InterPro" id="IPR050923">
    <property type="entry name" value="Cell_Proc_Reg/RNA_Proc"/>
</dbReference>
<proteinExistence type="predicted"/>
<name>A0A3Q8WV51_9ACTO</name>
<dbReference type="SUPFAM" id="SSF49879">
    <property type="entry name" value="SMAD/FHA domain"/>
    <property type="match status" value="1"/>
</dbReference>
<keyword evidence="4" id="KW-1185">Reference proteome</keyword>
<dbReference type="CDD" id="cd22684">
    <property type="entry name" value="FHA_GarA_OdhI-like"/>
    <property type="match status" value="1"/>
</dbReference>
<dbReference type="AlphaFoldDB" id="A0A3Q8WV51"/>
<evidence type="ECO:0000259" key="2">
    <source>
        <dbReference type="PROSITE" id="PS50006"/>
    </source>
</evidence>
<dbReference type="Pfam" id="PF00498">
    <property type="entry name" value="FHA"/>
    <property type="match status" value="1"/>
</dbReference>
<dbReference type="PROSITE" id="PS50006">
    <property type="entry name" value="FHA_DOMAIN"/>
    <property type="match status" value="1"/>
</dbReference>
<sequence>MSPDDYAAVQALPPFSALLLVQKGPNSGARFLLDSDSTMAGRHPKSEIFLDDVTVSRQHCEFLRHEGTFYVRDHGSLNGTYVNRERIDEIALETGDEVQIGKYRLTFHDSPKRR</sequence>
<organism evidence="3 4">
    <name type="scientific">Flaviflexus salsibiostraticola</name>
    <dbReference type="NCBI Taxonomy" id="1282737"/>
    <lineage>
        <taxon>Bacteria</taxon>
        <taxon>Bacillati</taxon>
        <taxon>Actinomycetota</taxon>
        <taxon>Actinomycetes</taxon>
        <taxon>Actinomycetales</taxon>
        <taxon>Actinomycetaceae</taxon>
        <taxon>Flaviflexus</taxon>
    </lineage>
</organism>
<evidence type="ECO:0000256" key="1">
    <source>
        <dbReference type="ARBA" id="ARBA00022553"/>
    </source>
</evidence>
<reference evidence="3 4" key="1">
    <citation type="submission" date="2018-12" db="EMBL/GenBank/DDBJ databases">
        <title>Complete genome sequence of Flaviflexus salsibiostraticola KCTC 33148.</title>
        <authorList>
            <person name="Bae J.-W."/>
        </authorList>
    </citation>
    <scope>NUCLEOTIDE SEQUENCE [LARGE SCALE GENOMIC DNA]</scope>
    <source>
        <strain evidence="3 4">KCTC 33148</strain>
    </source>
</reference>
<accession>A0A3Q8WV51</accession>
<gene>
    <name evidence="3" type="ORF">EJO69_02620</name>
</gene>
<dbReference type="Gene3D" id="2.60.200.20">
    <property type="match status" value="1"/>
</dbReference>
<dbReference type="InterPro" id="IPR000253">
    <property type="entry name" value="FHA_dom"/>
</dbReference>
<dbReference type="InterPro" id="IPR008984">
    <property type="entry name" value="SMAD_FHA_dom_sf"/>
</dbReference>
<feature type="domain" description="FHA" evidence="2">
    <location>
        <begin position="38"/>
        <end position="87"/>
    </location>
</feature>
<dbReference type="OrthoDB" id="9815925at2"/>
<evidence type="ECO:0000313" key="3">
    <source>
        <dbReference type="EMBL" id="AZN31024.1"/>
    </source>
</evidence>
<dbReference type="KEGG" id="fsl:EJO69_02620"/>
<evidence type="ECO:0000313" key="4">
    <source>
        <dbReference type="Proteomes" id="UP000270021"/>
    </source>
</evidence>
<protein>
    <submittedName>
        <fullName evidence="3">FHA domain-containing protein</fullName>
    </submittedName>
</protein>
<dbReference type="Proteomes" id="UP000270021">
    <property type="component" value="Chromosome"/>
</dbReference>
<dbReference type="EMBL" id="CP034438">
    <property type="protein sequence ID" value="AZN31024.1"/>
    <property type="molecule type" value="Genomic_DNA"/>
</dbReference>
<dbReference type="PANTHER" id="PTHR23308">
    <property type="entry name" value="NUCLEAR INHIBITOR OF PROTEIN PHOSPHATASE-1"/>
    <property type="match status" value="1"/>
</dbReference>
<keyword evidence="1" id="KW-0597">Phosphoprotein</keyword>